<feature type="transmembrane region" description="Helical" evidence="10">
    <location>
        <begin position="429"/>
        <end position="450"/>
    </location>
</feature>
<dbReference type="GO" id="GO:0008324">
    <property type="term" value="F:monoatomic cation transmembrane transporter activity"/>
    <property type="evidence" value="ECO:0007669"/>
    <property type="project" value="InterPro"/>
</dbReference>
<evidence type="ECO:0000256" key="4">
    <source>
        <dbReference type="ARBA" id="ARBA00022692"/>
    </source>
</evidence>
<dbReference type="Proteomes" id="UP000574390">
    <property type="component" value="Unassembled WGS sequence"/>
</dbReference>
<organism evidence="12 13">
    <name type="scientific">Perkinsus olseni</name>
    <name type="common">Perkinsus atlanticus</name>
    <dbReference type="NCBI Taxonomy" id="32597"/>
    <lineage>
        <taxon>Eukaryota</taxon>
        <taxon>Sar</taxon>
        <taxon>Alveolata</taxon>
        <taxon>Perkinsozoa</taxon>
        <taxon>Perkinsea</taxon>
        <taxon>Perkinsida</taxon>
        <taxon>Perkinsidae</taxon>
        <taxon>Perkinsus</taxon>
    </lineage>
</organism>
<comment type="similarity">
    <text evidence="2">Belongs to the SLC41A transporter family.</text>
</comment>
<dbReference type="InterPro" id="IPR036739">
    <property type="entry name" value="SLC41_membr_dom_sf"/>
</dbReference>
<dbReference type="InterPro" id="IPR006667">
    <property type="entry name" value="SLC41_membr_dom"/>
</dbReference>
<keyword evidence="7 10" id="KW-0472">Membrane</keyword>
<proteinExistence type="inferred from homology"/>
<keyword evidence="4 10" id="KW-0812">Transmembrane</keyword>
<feature type="non-terminal residue" evidence="12">
    <location>
        <position position="544"/>
    </location>
</feature>
<sequence>GEGTATTGGEVDGRAPQEDAGKVGGEEGVVVRLSRNMFIALKAAVEQSLLIRYNNSTALFHWADGLCRDVWQQWVSYVHHRHCVNALQHRADEFLRSALMRSYLRKYRDRVVSRKIGRGAVRRLLATIEVRLRRRYLSRWVACCNRQQYLRASVDAAAERRYRRGCRTTGGQGAVLSIEVGDVWYGNCDGELEEKATGWNTRYIRDWFRDVMLVLTYQSSMAPIGGAWDWESSTLLLETLAVLVLYRWKRFIRGKNRIKDTITTVEGDRGGVVLRSEREKEIWTRLEEIRAEISRIKTQNAAGGRHEESIEMISRQEEEIIRLRKEVAMLRRREDHRWSEDASVDDDDDDDEEEGHSLSHYRVVDAASGGLHSYRHRIVWLLGLLLLQSLSSFVLSSYSTLLTTHPVIVYFLTMLVGAGGNAGSQSAVLVFFSPSLIQTIGFPFVLHLLLSHQSDLVEFRSVVREVGIALGMAALLGVASAVRTLVIPINDGEQVTWIESMAISFSMVIIVLTSVLLGTLLPLLLQRFGCDPAHAGAAIQVSQK</sequence>
<keyword evidence="3" id="KW-0813">Transport</keyword>
<dbReference type="GO" id="GO:0016020">
    <property type="term" value="C:membrane"/>
    <property type="evidence" value="ECO:0007669"/>
    <property type="project" value="UniProtKB-SubCell"/>
</dbReference>
<evidence type="ECO:0000256" key="1">
    <source>
        <dbReference type="ARBA" id="ARBA00004141"/>
    </source>
</evidence>
<comment type="caution">
    <text evidence="12">The sequence shown here is derived from an EMBL/GenBank/DDBJ whole genome shotgun (WGS) entry which is preliminary data.</text>
</comment>
<dbReference type="SUPFAM" id="SSF161093">
    <property type="entry name" value="MgtE membrane domain-like"/>
    <property type="match status" value="1"/>
</dbReference>
<evidence type="ECO:0000256" key="8">
    <source>
        <dbReference type="SAM" id="Coils"/>
    </source>
</evidence>
<dbReference type="Gene3D" id="1.10.357.20">
    <property type="entry name" value="SLC41 divalent cation transporters, integral membrane domain"/>
    <property type="match status" value="1"/>
</dbReference>
<keyword evidence="6 10" id="KW-1133">Transmembrane helix</keyword>
<dbReference type="PANTHER" id="PTHR41394">
    <property type="entry name" value="MAGNESIUM TRANSPORTER MGTE"/>
    <property type="match status" value="1"/>
</dbReference>
<dbReference type="Pfam" id="PF01769">
    <property type="entry name" value="MgtE"/>
    <property type="match status" value="1"/>
</dbReference>
<reference evidence="12 13" key="1">
    <citation type="submission" date="2020-04" db="EMBL/GenBank/DDBJ databases">
        <title>Perkinsus olseni comparative genomics.</title>
        <authorList>
            <person name="Bogema D.R."/>
        </authorList>
    </citation>
    <scope>NUCLEOTIDE SEQUENCE [LARGE SCALE GENOMIC DNA]</scope>
    <source>
        <strain evidence="12">ATCC PRA-205</strain>
    </source>
</reference>
<dbReference type="EMBL" id="JABANM010013259">
    <property type="protein sequence ID" value="KAF4734632.1"/>
    <property type="molecule type" value="Genomic_DNA"/>
</dbReference>
<feature type="coiled-coil region" evidence="8">
    <location>
        <begin position="306"/>
        <end position="333"/>
    </location>
</feature>
<feature type="transmembrane region" description="Helical" evidence="10">
    <location>
        <begin position="502"/>
        <end position="525"/>
    </location>
</feature>
<evidence type="ECO:0000313" key="13">
    <source>
        <dbReference type="Proteomes" id="UP000574390"/>
    </source>
</evidence>
<evidence type="ECO:0000256" key="9">
    <source>
        <dbReference type="SAM" id="MobiDB-lite"/>
    </source>
</evidence>
<protein>
    <recommendedName>
        <fullName evidence="11">SLC41A/MgtE integral membrane domain-containing protein</fullName>
    </recommendedName>
</protein>
<evidence type="ECO:0000256" key="3">
    <source>
        <dbReference type="ARBA" id="ARBA00022448"/>
    </source>
</evidence>
<evidence type="ECO:0000259" key="11">
    <source>
        <dbReference type="Pfam" id="PF01769"/>
    </source>
</evidence>
<keyword evidence="5" id="KW-0460">Magnesium</keyword>
<feature type="domain" description="SLC41A/MgtE integral membrane" evidence="11">
    <location>
        <begin position="413"/>
        <end position="537"/>
    </location>
</feature>
<evidence type="ECO:0000256" key="2">
    <source>
        <dbReference type="ARBA" id="ARBA00009749"/>
    </source>
</evidence>
<evidence type="ECO:0000313" key="12">
    <source>
        <dbReference type="EMBL" id="KAF4734632.1"/>
    </source>
</evidence>
<keyword evidence="8" id="KW-0175">Coiled coil</keyword>
<name>A0A7J6SPZ2_PEROL</name>
<evidence type="ECO:0000256" key="5">
    <source>
        <dbReference type="ARBA" id="ARBA00022842"/>
    </source>
</evidence>
<feature type="transmembrane region" description="Helical" evidence="10">
    <location>
        <begin position="462"/>
        <end position="482"/>
    </location>
</feature>
<feature type="transmembrane region" description="Helical" evidence="10">
    <location>
        <begin position="407"/>
        <end position="423"/>
    </location>
</feature>
<dbReference type="PANTHER" id="PTHR41394:SF5">
    <property type="entry name" value="SLC41A_MGTE INTEGRAL MEMBRANE DOMAIN-CONTAINING PROTEIN"/>
    <property type="match status" value="1"/>
</dbReference>
<evidence type="ECO:0000256" key="7">
    <source>
        <dbReference type="ARBA" id="ARBA00023136"/>
    </source>
</evidence>
<gene>
    <name evidence="12" type="ORF">FOZ62_019910</name>
</gene>
<feature type="transmembrane region" description="Helical" evidence="10">
    <location>
        <begin position="378"/>
        <end position="395"/>
    </location>
</feature>
<feature type="compositionally biased region" description="Basic and acidic residues" evidence="9">
    <location>
        <begin position="11"/>
        <end position="22"/>
    </location>
</feature>
<evidence type="ECO:0000256" key="10">
    <source>
        <dbReference type="SAM" id="Phobius"/>
    </source>
</evidence>
<comment type="subcellular location">
    <subcellularLocation>
        <location evidence="1">Membrane</location>
        <topology evidence="1">Multi-pass membrane protein</topology>
    </subcellularLocation>
</comment>
<evidence type="ECO:0000256" key="6">
    <source>
        <dbReference type="ARBA" id="ARBA00022989"/>
    </source>
</evidence>
<accession>A0A7J6SPZ2</accession>
<dbReference type="AlphaFoldDB" id="A0A7J6SPZ2"/>
<feature type="region of interest" description="Disordered" evidence="9">
    <location>
        <begin position="1"/>
        <end position="22"/>
    </location>
</feature>